<dbReference type="STRING" id="1855912.LuPra_02520"/>
<dbReference type="Gene3D" id="1.25.40.10">
    <property type="entry name" value="Tetratricopeptide repeat domain"/>
    <property type="match status" value="2"/>
</dbReference>
<protein>
    <submittedName>
        <fullName evidence="2">Putative PEP-CTERM system TPR-repeat lipoprotein</fullName>
    </submittedName>
</protein>
<dbReference type="InterPro" id="IPR011990">
    <property type="entry name" value="TPR-like_helical_dom_sf"/>
</dbReference>
<keyword evidence="1" id="KW-0472">Membrane</keyword>
<evidence type="ECO:0000313" key="2">
    <source>
        <dbReference type="EMBL" id="AMY09305.1"/>
    </source>
</evidence>
<keyword evidence="2" id="KW-0449">Lipoprotein</keyword>
<dbReference type="AlphaFoldDB" id="A0A143PL61"/>
<accession>A0A143PL61</accession>
<dbReference type="EMBL" id="CP015136">
    <property type="protein sequence ID" value="AMY09305.1"/>
    <property type="molecule type" value="Genomic_DNA"/>
</dbReference>
<gene>
    <name evidence="2" type="ORF">LuPra_02520</name>
</gene>
<dbReference type="Proteomes" id="UP000076079">
    <property type="component" value="Chromosome"/>
</dbReference>
<keyword evidence="1" id="KW-0812">Transmembrane</keyword>
<name>A0A143PL61_LUTPR</name>
<reference evidence="3" key="2">
    <citation type="submission" date="2016-04" db="EMBL/GenBank/DDBJ databases">
        <title>First Complete Genome Sequence of a Subdivision 6 Acidobacterium.</title>
        <authorList>
            <person name="Huang S."/>
            <person name="Vieira S."/>
            <person name="Bunk B."/>
            <person name="Riedel T."/>
            <person name="Sproeer C."/>
            <person name="Overmann J."/>
        </authorList>
    </citation>
    <scope>NUCLEOTIDE SEQUENCE [LARGE SCALE GENOMIC DNA]</scope>
    <source>
        <strain evidence="3">DSM 100886 HEG_-6_39</strain>
    </source>
</reference>
<reference evidence="2 3" key="1">
    <citation type="journal article" date="2016" name="Genome Announc.">
        <title>First Complete Genome Sequence of a Subdivision 6 Acidobacterium Strain.</title>
        <authorList>
            <person name="Huang S."/>
            <person name="Vieira S."/>
            <person name="Bunk B."/>
            <person name="Riedel T."/>
            <person name="Sproer C."/>
            <person name="Overmann J."/>
        </authorList>
    </citation>
    <scope>NUCLEOTIDE SEQUENCE [LARGE SCALE GENOMIC DNA]</scope>
    <source>
        <strain evidence="3">DSM 100886 HEG_-6_39</strain>
    </source>
</reference>
<organism evidence="2 3">
    <name type="scientific">Luteitalea pratensis</name>
    <dbReference type="NCBI Taxonomy" id="1855912"/>
    <lineage>
        <taxon>Bacteria</taxon>
        <taxon>Pseudomonadati</taxon>
        <taxon>Acidobacteriota</taxon>
        <taxon>Vicinamibacteria</taxon>
        <taxon>Vicinamibacterales</taxon>
        <taxon>Vicinamibacteraceae</taxon>
        <taxon>Luteitalea</taxon>
    </lineage>
</organism>
<feature type="transmembrane region" description="Helical" evidence="1">
    <location>
        <begin position="57"/>
        <end position="76"/>
    </location>
</feature>
<evidence type="ECO:0000256" key="1">
    <source>
        <dbReference type="SAM" id="Phobius"/>
    </source>
</evidence>
<keyword evidence="3" id="KW-1185">Reference proteome</keyword>
<sequence>MLTGARVALQRRRMPSRKLEQIVSRCLEEDPARRWQSAAELQHQLASIAPSRRATRVAVASAAVLALSAAAAYVVLHRAPKLTDRDTIVIAEFTNTTGDPVFDDTLRQGLAVQLQQSPFLSLISDARIRKTMALMNLPGDARLTSDIAQGVCARTASAAILEGSIASLGSQYVLGLRAKNCTTGDVLADEQAQAARKEEVLSALSHIAVRFRTRVGESLATIEKHSTPLEEATTPSLEALKAYSAAWRGLISEGPVRAQPLFQRATEIDPDFAMAHAQVGFGYSIVGESALARPSTRKAFELRKRASDVERFYIDTLYDRDFTGNLERERRTLESWAESYPRDARPHGLVGGLALTSTGQYELSIAEADKAIALDPELTPAYVNKALNQVFLNRIDEALLTVGRAAERKLQGGEWLAVIPYFVAYLKGADGELRRSAAIARKNPAAEDIMSHLEALAMARSGRLHEARSMAAMPVEIAQRSGRRERAGLFAAATAVWEAFYGNAAAARHSATRALDLGRGREVDYAAAFALALAGDLPQSRALAEDLARQFPEDTFVQFMYLPTLRALFALSTHDSAAAIQALQTASRYDLALGGVGFTGRFGGLYPVYVRGLAYLAAQQPTAAAAEFRRILDHGSIVLVDPMDAMARLQLARALVLSGETAKAKSAYDDLFTLWKDADPGIPMVNEARAEYAKLP</sequence>
<evidence type="ECO:0000313" key="3">
    <source>
        <dbReference type="Proteomes" id="UP000076079"/>
    </source>
</evidence>
<dbReference type="SUPFAM" id="SSF48452">
    <property type="entry name" value="TPR-like"/>
    <property type="match status" value="2"/>
</dbReference>
<proteinExistence type="predicted"/>
<dbReference type="KEGG" id="abac:LuPra_02520"/>
<keyword evidence="1" id="KW-1133">Transmembrane helix</keyword>
<dbReference type="Gene3D" id="3.40.50.10610">
    <property type="entry name" value="ABC-type transport auxiliary lipoprotein component"/>
    <property type="match status" value="1"/>
</dbReference>